<keyword evidence="1" id="KW-0732">Signal</keyword>
<dbReference type="EMBL" id="KN818699">
    <property type="protein sequence ID" value="KIL54565.1"/>
    <property type="molecule type" value="Genomic_DNA"/>
</dbReference>
<evidence type="ECO:0000313" key="2">
    <source>
        <dbReference type="EMBL" id="KIL54565.1"/>
    </source>
</evidence>
<keyword evidence="3" id="KW-1185">Reference proteome</keyword>
<gene>
    <name evidence="2" type="ORF">M378DRAFT_753015</name>
</gene>
<organism evidence="2 3">
    <name type="scientific">Amanita muscaria (strain Koide BX008)</name>
    <dbReference type="NCBI Taxonomy" id="946122"/>
    <lineage>
        <taxon>Eukaryota</taxon>
        <taxon>Fungi</taxon>
        <taxon>Dikarya</taxon>
        <taxon>Basidiomycota</taxon>
        <taxon>Agaricomycotina</taxon>
        <taxon>Agaricomycetes</taxon>
        <taxon>Agaricomycetidae</taxon>
        <taxon>Agaricales</taxon>
        <taxon>Pluteineae</taxon>
        <taxon>Amanitaceae</taxon>
        <taxon>Amanita</taxon>
    </lineage>
</organism>
<protein>
    <recommendedName>
        <fullName evidence="4">Secreted protein</fullName>
    </recommendedName>
</protein>
<reference evidence="2 3" key="1">
    <citation type="submission" date="2014-04" db="EMBL/GenBank/DDBJ databases">
        <title>Evolutionary Origins and Diversification of the Mycorrhizal Mutualists.</title>
        <authorList>
            <consortium name="DOE Joint Genome Institute"/>
            <consortium name="Mycorrhizal Genomics Consortium"/>
            <person name="Kohler A."/>
            <person name="Kuo A."/>
            <person name="Nagy L.G."/>
            <person name="Floudas D."/>
            <person name="Copeland A."/>
            <person name="Barry K.W."/>
            <person name="Cichocki N."/>
            <person name="Veneault-Fourrey C."/>
            <person name="LaButti K."/>
            <person name="Lindquist E.A."/>
            <person name="Lipzen A."/>
            <person name="Lundell T."/>
            <person name="Morin E."/>
            <person name="Murat C."/>
            <person name="Riley R."/>
            <person name="Ohm R."/>
            <person name="Sun H."/>
            <person name="Tunlid A."/>
            <person name="Henrissat B."/>
            <person name="Grigoriev I.V."/>
            <person name="Hibbett D.S."/>
            <person name="Martin F."/>
        </authorList>
    </citation>
    <scope>NUCLEOTIDE SEQUENCE [LARGE SCALE GENOMIC DNA]</scope>
    <source>
        <strain evidence="2 3">Koide BX008</strain>
    </source>
</reference>
<sequence length="112" mass="12621">MKILRDGTLRSMQLLALMVLGNQTSSMQFHSWAENAGGPLINRATEVLRTANGRTEQSRKCNEQGPCTFWHITLQKISNSRSHRVVLTRTKSMVAKRKARGPCCTLPFPPLR</sequence>
<dbReference type="Proteomes" id="UP000054549">
    <property type="component" value="Unassembled WGS sequence"/>
</dbReference>
<evidence type="ECO:0000313" key="3">
    <source>
        <dbReference type="Proteomes" id="UP000054549"/>
    </source>
</evidence>
<dbReference type="AlphaFoldDB" id="A0A0C2RWD5"/>
<accession>A0A0C2RWD5</accession>
<evidence type="ECO:0008006" key="4">
    <source>
        <dbReference type="Google" id="ProtNLM"/>
    </source>
</evidence>
<evidence type="ECO:0000256" key="1">
    <source>
        <dbReference type="SAM" id="SignalP"/>
    </source>
</evidence>
<dbReference type="HOGENOM" id="CLU_2145224_0_0_1"/>
<feature type="signal peptide" evidence="1">
    <location>
        <begin position="1"/>
        <end position="26"/>
    </location>
</feature>
<name>A0A0C2RWD5_AMAMK</name>
<feature type="chain" id="PRO_5002154822" description="Secreted protein" evidence="1">
    <location>
        <begin position="27"/>
        <end position="112"/>
    </location>
</feature>
<dbReference type="InParanoid" id="A0A0C2RWD5"/>
<proteinExistence type="predicted"/>